<dbReference type="VEuPathDB" id="ToxoDB:ETH_00004155"/>
<protein>
    <recommendedName>
        <fullName evidence="4">SET domain-containing protein</fullName>
    </recommendedName>
</protein>
<name>U6KYV4_EIMTE</name>
<gene>
    <name evidence="2" type="ORF">ETH_00004155</name>
</gene>
<evidence type="ECO:0000313" key="3">
    <source>
        <dbReference type="Proteomes" id="UP000030747"/>
    </source>
</evidence>
<dbReference type="SUPFAM" id="SSF82199">
    <property type="entry name" value="SET domain"/>
    <property type="match status" value="1"/>
</dbReference>
<dbReference type="InterPro" id="IPR053010">
    <property type="entry name" value="SET_SmydA-8"/>
</dbReference>
<dbReference type="InterPro" id="IPR046341">
    <property type="entry name" value="SET_dom_sf"/>
</dbReference>
<reference evidence="2" key="2">
    <citation type="submission" date="2013-10" db="EMBL/GenBank/DDBJ databases">
        <authorList>
            <person name="Aslett M."/>
        </authorList>
    </citation>
    <scope>NUCLEOTIDE SEQUENCE [LARGE SCALE GENOMIC DNA]</scope>
    <source>
        <strain evidence="2">Houghton</strain>
    </source>
</reference>
<dbReference type="GeneID" id="25250039"/>
<accession>U6KYV4</accession>
<dbReference type="InterPro" id="IPR011990">
    <property type="entry name" value="TPR-like_helical_dom_sf"/>
</dbReference>
<feature type="compositionally biased region" description="Polar residues" evidence="1">
    <location>
        <begin position="29"/>
        <end position="47"/>
    </location>
</feature>
<reference evidence="2" key="1">
    <citation type="submission" date="2013-10" db="EMBL/GenBank/DDBJ databases">
        <title>Genomic analysis of the causative agents of coccidiosis in chickens.</title>
        <authorList>
            <person name="Reid A.J."/>
            <person name="Blake D."/>
            <person name="Billington K."/>
            <person name="Browne H."/>
            <person name="Dunn M."/>
            <person name="Hung S."/>
            <person name="Kawahara F."/>
            <person name="Miranda-Saavedra D."/>
            <person name="Mourier T."/>
            <person name="Nagra H."/>
            <person name="Otto T.D."/>
            <person name="Rawlings N."/>
            <person name="Sanchez A."/>
            <person name="Sanders M."/>
            <person name="Subramaniam C."/>
            <person name="Tay Y."/>
            <person name="Dear P."/>
            <person name="Doerig C."/>
            <person name="Gruber A."/>
            <person name="Parkinson J."/>
            <person name="Shirley M."/>
            <person name="Wan K.L."/>
            <person name="Berriman M."/>
            <person name="Tomley F."/>
            <person name="Pain A."/>
        </authorList>
    </citation>
    <scope>NUCLEOTIDE SEQUENCE [LARGE SCALE GENOMIC DNA]</scope>
    <source>
        <strain evidence="2">Houghton</strain>
    </source>
</reference>
<feature type="region of interest" description="Disordered" evidence="1">
    <location>
        <begin position="25"/>
        <end position="50"/>
    </location>
</feature>
<dbReference type="PANTHER" id="PTHR46455:SF5">
    <property type="entry name" value="SET AND MYND DOMAIN CONTAINING, ARTHROPOD-SPECIFIC, MEMBER 4, ISOFORM A"/>
    <property type="match status" value="1"/>
</dbReference>
<organism evidence="2 3">
    <name type="scientific">Eimeria tenella</name>
    <name type="common">Coccidian parasite</name>
    <dbReference type="NCBI Taxonomy" id="5802"/>
    <lineage>
        <taxon>Eukaryota</taxon>
        <taxon>Sar</taxon>
        <taxon>Alveolata</taxon>
        <taxon>Apicomplexa</taxon>
        <taxon>Conoidasida</taxon>
        <taxon>Coccidia</taxon>
        <taxon>Eucoccidiorida</taxon>
        <taxon>Eimeriorina</taxon>
        <taxon>Eimeriidae</taxon>
        <taxon>Eimeria</taxon>
    </lineage>
</organism>
<sequence>MLFARLLQQASPVPEGLVSLNAQAEAANHEQSLPRTHSGPHQRSPSFPGSDADLKAFVDDFEAGGETELEEEQTPEETHELILLQQLLPDLLQSNRVKEAEDVVCRFVDRNPRNADGFALLAEVYSHQNMLAAACESLWGAVHNSPGNRMLLRLLHSTEERFVLQQCQLPLSFLVKTLVVPRPPEESTSQDIRESICSKEGAPVVVFRQGSHVTTLANRNLEPGDVVFRQRPFVLTPLILESGQIYTSCFHCLRSRNDPDTGFSCPISPHTCPFVFCSWQCLMRNSRIHAVECRAIPVLLAAAKEAQFSATTVLHLFRTLVKAGLERQSRMSAQQDMQRPPGDIVEQLLALNSYQAAVARGQPELYKQLVVLARRLQREFPEYMLLFLREEELIDLILNIWQYSPLLACPSVPSAAEGRNPDGAIGQILAPAVSLLLHSCIPTCVLCLEEDGQVAVKALTFIPIGGSLSISLEEDLYKSQRDRKHIMSRPRVFGCGCIRCVDISEGGRLLRGIRCFSCVRGFLCPHKSRSLSSRLVAYSTASAASGLSKVSSLEYSRDPEAREEKTREKMISAGFNCIGAGFGTKREAGDPALVEEQWLCSSCGLDSTAASQRCHVLESEAEQQQAAAEKYLVAGAYIQARKEYTSLVRQYSTLLHPQHAVLFNSYTVLAGLLSSDPAADAPKASS</sequence>
<dbReference type="Gene3D" id="1.25.40.10">
    <property type="entry name" value="Tetratricopeptide repeat domain"/>
    <property type="match status" value="1"/>
</dbReference>
<keyword evidence="3" id="KW-1185">Reference proteome</keyword>
<evidence type="ECO:0008006" key="4">
    <source>
        <dbReference type="Google" id="ProtNLM"/>
    </source>
</evidence>
<dbReference type="VEuPathDB" id="ToxoDB:ETH2_0621100"/>
<dbReference type="Gene3D" id="2.170.270.10">
    <property type="entry name" value="SET domain"/>
    <property type="match status" value="1"/>
</dbReference>
<dbReference type="EMBL" id="HG675689">
    <property type="protein sequence ID" value="CDJ42113.1"/>
    <property type="molecule type" value="Genomic_DNA"/>
</dbReference>
<evidence type="ECO:0000256" key="1">
    <source>
        <dbReference type="SAM" id="MobiDB-lite"/>
    </source>
</evidence>
<dbReference type="AlphaFoldDB" id="U6KYV4"/>
<proteinExistence type="predicted"/>
<dbReference type="Proteomes" id="UP000030747">
    <property type="component" value="Unassembled WGS sequence"/>
</dbReference>
<evidence type="ECO:0000313" key="2">
    <source>
        <dbReference type="EMBL" id="CDJ42113.1"/>
    </source>
</evidence>
<dbReference type="RefSeq" id="XP_013232863.1">
    <property type="nucleotide sequence ID" value="XM_013377409.1"/>
</dbReference>
<dbReference type="Gene3D" id="1.10.220.160">
    <property type="match status" value="1"/>
</dbReference>
<dbReference type="Gene3D" id="6.10.140.2220">
    <property type="match status" value="1"/>
</dbReference>
<dbReference type="PANTHER" id="PTHR46455">
    <property type="entry name" value="SET AND MYND DOMAIN CONTAINING, ARTHROPOD-SPECIFIC, MEMBER 4, ISOFORM A"/>
    <property type="match status" value="1"/>
</dbReference>
<dbReference type="OrthoDB" id="430364at2759"/>